<dbReference type="GO" id="GO:0005886">
    <property type="term" value="C:plasma membrane"/>
    <property type="evidence" value="ECO:0007669"/>
    <property type="project" value="UniProtKB-SubCell"/>
</dbReference>
<dbReference type="InterPro" id="IPR001460">
    <property type="entry name" value="PCN-bd_Tpept"/>
</dbReference>
<feature type="region of interest" description="Disordered" evidence="15">
    <location>
        <begin position="802"/>
        <end position="822"/>
    </location>
</feature>
<dbReference type="PANTHER" id="PTHR32282">
    <property type="entry name" value="BINDING PROTEIN TRANSPEPTIDASE, PUTATIVE-RELATED"/>
    <property type="match status" value="1"/>
</dbReference>
<keyword evidence="5" id="KW-0328">Glycosyltransferase</keyword>
<dbReference type="SUPFAM" id="SSF53955">
    <property type="entry name" value="Lysozyme-like"/>
    <property type="match status" value="1"/>
</dbReference>
<dbReference type="GO" id="GO:0008360">
    <property type="term" value="P:regulation of cell shape"/>
    <property type="evidence" value="ECO:0007669"/>
    <property type="project" value="UniProtKB-KW"/>
</dbReference>
<accession>A0AA96LI34</accession>
<evidence type="ECO:0000256" key="4">
    <source>
        <dbReference type="ARBA" id="ARBA00022670"/>
    </source>
</evidence>
<evidence type="ECO:0000256" key="13">
    <source>
        <dbReference type="ARBA" id="ARBA00034000"/>
    </source>
</evidence>
<evidence type="ECO:0000256" key="11">
    <source>
        <dbReference type="ARBA" id="ARBA00023268"/>
    </source>
</evidence>
<dbReference type="InterPro" id="IPR012338">
    <property type="entry name" value="Beta-lactam/transpept-like"/>
</dbReference>
<dbReference type="EMBL" id="CP130318">
    <property type="protein sequence ID" value="WNQ13635.1"/>
    <property type="molecule type" value="Genomic_DNA"/>
</dbReference>
<comment type="subcellular location">
    <subcellularLocation>
        <location evidence="1">Cell membrane</location>
    </subcellularLocation>
</comment>
<dbReference type="InterPro" id="IPR001264">
    <property type="entry name" value="Glyco_trans_51"/>
</dbReference>
<keyword evidence="19" id="KW-1185">Reference proteome</keyword>
<dbReference type="AlphaFoldDB" id="A0AA96LI34"/>
<evidence type="ECO:0000256" key="5">
    <source>
        <dbReference type="ARBA" id="ARBA00022676"/>
    </source>
</evidence>
<evidence type="ECO:0000256" key="14">
    <source>
        <dbReference type="ARBA" id="ARBA00049902"/>
    </source>
</evidence>
<dbReference type="GO" id="GO:0030288">
    <property type="term" value="C:outer membrane-bounded periplasmic space"/>
    <property type="evidence" value="ECO:0007669"/>
    <property type="project" value="TreeGrafter"/>
</dbReference>
<evidence type="ECO:0000256" key="9">
    <source>
        <dbReference type="ARBA" id="ARBA00022984"/>
    </source>
</evidence>
<keyword evidence="6" id="KW-0808">Transferase</keyword>
<keyword evidence="10 16" id="KW-0472">Membrane</keyword>
<dbReference type="InterPro" id="IPR050396">
    <property type="entry name" value="Glycosyltr_51/Transpeptidase"/>
</dbReference>
<evidence type="ECO:0000256" key="10">
    <source>
        <dbReference type="ARBA" id="ARBA00023136"/>
    </source>
</evidence>
<evidence type="ECO:0000256" key="6">
    <source>
        <dbReference type="ARBA" id="ARBA00022679"/>
    </source>
</evidence>
<dbReference type="Gene3D" id="2.60.40.10">
    <property type="entry name" value="Immunoglobulins"/>
    <property type="match status" value="2"/>
</dbReference>
<evidence type="ECO:0000313" key="18">
    <source>
        <dbReference type="EMBL" id="WNQ13635.1"/>
    </source>
</evidence>
<dbReference type="Pfam" id="PF00905">
    <property type="entry name" value="Transpeptidase"/>
    <property type="match status" value="1"/>
</dbReference>
<feature type="region of interest" description="Disordered" evidence="15">
    <location>
        <begin position="900"/>
        <end position="966"/>
    </location>
</feature>
<evidence type="ECO:0000256" key="12">
    <source>
        <dbReference type="ARBA" id="ARBA00023316"/>
    </source>
</evidence>
<dbReference type="Proteomes" id="UP001305702">
    <property type="component" value="Chromosome"/>
</dbReference>
<dbReference type="SUPFAM" id="SSF49265">
    <property type="entry name" value="Fibronectin type III"/>
    <property type="match status" value="1"/>
</dbReference>
<keyword evidence="7" id="KW-0378">Hydrolase</keyword>
<dbReference type="GO" id="GO:0009002">
    <property type="term" value="F:serine-type D-Ala-D-Ala carboxypeptidase activity"/>
    <property type="evidence" value="ECO:0007669"/>
    <property type="project" value="UniProtKB-EC"/>
</dbReference>
<evidence type="ECO:0000256" key="8">
    <source>
        <dbReference type="ARBA" id="ARBA00022960"/>
    </source>
</evidence>
<feature type="domain" description="Fibronectin type-III" evidence="17">
    <location>
        <begin position="943"/>
        <end position="1030"/>
    </location>
</feature>
<dbReference type="InterPro" id="IPR023346">
    <property type="entry name" value="Lysozyme-like_dom_sf"/>
</dbReference>
<feature type="transmembrane region" description="Helical" evidence="16">
    <location>
        <begin position="21"/>
        <end position="51"/>
    </location>
</feature>
<evidence type="ECO:0000313" key="19">
    <source>
        <dbReference type="Proteomes" id="UP001305702"/>
    </source>
</evidence>
<dbReference type="RefSeq" id="WP_315607418.1">
    <property type="nucleotide sequence ID" value="NZ_CP130318.1"/>
</dbReference>
<keyword evidence="16" id="KW-1133">Transmembrane helix</keyword>
<dbReference type="GO" id="GO:0008658">
    <property type="term" value="F:penicillin binding"/>
    <property type="evidence" value="ECO:0007669"/>
    <property type="project" value="InterPro"/>
</dbReference>
<dbReference type="Gene3D" id="3.40.710.10">
    <property type="entry name" value="DD-peptidase/beta-lactamase superfamily"/>
    <property type="match status" value="1"/>
</dbReference>
<evidence type="ECO:0000256" key="3">
    <source>
        <dbReference type="ARBA" id="ARBA00022645"/>
    </source>
</evidence>
<keyword evidence="9" id="KW-0573">Peptidoglycan synthesis</keyword>
<reference evidence="18 19" key="1">
    <citation type="submission" date="2022-02" db="EMBL/GenBank/DDBJ databases">
        <title>Paenibacillus sp. MBLB1776 Whole Genome Shotgun Sequencing.</title>
        <authorList>
            <person name="Hwang C.Y."/>
            <person name="Cho E.-S."/>
            <person name="Seo M.-J."/>
        </authorList>
    </citation>
    <scope>NUCLEOTIDE SEQUENCE [LARGE SCALE GENOMIC DNA]</scope>
    <source>
        <strain evidence="18 19">MBLB1776</strain>
    </source>
</reference>
<evidence type="ECO:0000259" key="17">
    <source>
        <dbReference type="PROSITE" id="PS50853"/>
    </source>
</evidence>
<evidence type="ECO:0000256" key="15">
    <source>
        <dbReference type="SAM" id="MobiDB-lite"/>
    </source>
</evidence>
<dbReference type="KEGG" id="paun:MJA45_11645"/>
<comment type="catalytic activity">
    <reaction evidence="14">
        <text>[GlcNAc-(1-&gt;4)-Mur2Ac(oyl-L-Ala-gamma-D-Glu-L-Lys-D-Ala-D-Ala)](n)-di-trans,octa-cis-undecaprenyl diphosphate + beta-D-GlcNAc-(1-&gt;4)-Mur2Ac(oyl-L-Ala-gamma-D-Glu-L-Lys-D-Ala-D-Ala)-di-trans,octa-cis-undecaprenyl diphosphate = [GlcNAc-(1-&gt;4)-Mur2Ac(oyl-L-Ala-gamma-D-Glu-L-Lys-D-Ala-D-Ala)](n+1)-di-trans,octa-cis-undecaprenyl diphosphate + di-trans,octa-cis-undecaprenyl diphosphate + H(+)</text>
        <dbReference type="Rhea" id="RHEA:23708"/>
        <dbReference type="Rhea" id="RHEA-COMP:9602"/>
        <dbReference type="Rhea" id="RHEA-COMP:9603"/>
        <dbReference type="ChEBI" id="CHEBI:15378"/>
        <dbReference type="ChEBI" id="CHEBI:58405"/>
        <dbReference type="ChEBI" id="CHEBI:60033"/>
        <dbReference type="ChEBI" id="CHEBI:78435"/>
        <dbReference type="EC" id="2.4.99.28"/>
    </reaction>
</comment>
<dbReference type="InterPro" id="IPR036950">
    <property type="entry name" value="PBP_transglycosylase"/>
</dbReference>
<dbReference type="SMART" id="SM00060">
    <property type="entry name" value="FN3"/>
    <property type="match status" value="2"/>
</dbReference>
<dbReference type="SUPFAM" id="SSF56601">
    <property type="entry name" value="beta-lactamase/transpeptidase-like"/>
    <property type="match status" value="1"/>
</dbReference>
<dbReference type="GO" id="GO:0071555">
    <property type="term" value="P:cell wall organization"/>
    <property type="evidence" value="ECO:0007669"/>
    <property type="project" value="UniProtKB-KW"/>
</dbReference>
<evidence type="ECO:0000256" key="7">
    <source>
        <dbReference type="ARBA" id="ARBA00022801"/>
    </source>
</evidence>
<keyword evidence="12" id="KW-0961">Cell wall biogenesis/degradation</keyword>
<protein>
    <submittedName>
        <fullName evidence="18">Transglycosylase domain-containing protein</fullName>
    </submittedName>
</protein>
<gene>
    <name evidence="18" type="ORF">MJA45_11645</name>
</gene>
<proteinExistence type="predicted"/>
<keyword evidence="3" id="KW-0121">Carboxypeptidase</keyword>
<evidence type="ECO:0000256" key="2">
    <source>
        <dbReference type="ARBA" id="ARBA00022475"/>
    </source>
</evidence>
<dbReference type="InterPro" id="IPR013783">
    <property type="entry name" value="Ig-like_fold"/>
</dbReference>
<dbReference type="CDD" id="cd00063">
    <property type="entry name" value="FN3"/>
    <property type="match status" value="1"/>
</dbReference>
<keyword evidence="8" id="KW-0133">Cell shape</keyword>
<dbReference type="InterPro" id="IPR003961">
    <property type="entry name" value="FN3_dom"/>
</dbReference>
<comment type="catalytic activity">
    <reaction evidence="13">
        <text>Preferential cleavage: (Ac)2-L-Lys-D-Ala-|-D-Ala. Also transpeptidation of peptidyl-alanyl moieties that are N-acyl substituents of D-alanine.</text>
        <dbReference type="EC" id="3.4.16.4"/>
    </reaction>
</comment>
<keyword evidence="4" id="KW-0645">Protease</keyword>
<dbReference type="Pfam" id="PF00912">
    <property type="entry name" value="Transgly"/>
    <property type="match status" value="1"/>
</dbReference>
<dbReference type="GO" id="GO:0009252">
    <property type="term" value="P:peptidoglycan biosynthetic process"/>
    <property type="evidence" value="ECO:0007669"/>
    <property type="project" value="UniProtKB-KW"/>
</dbReference>
<dbReference type="GO" id="GO:0006508">
    <property type="term" value="P:proteolysis"/>
    <property type="evidence" value="ECO:0007669"/>
    <property type="project" value="UniProtKB-KW"/>
</dbReference>
<evidence type="ECO:0000256" key="1">
    <source>
        <dbReference type="ARBA" id="ARBA00004236"/>
    </source>
</evidence>
<sequence>MFKDKLKRGLAHFRRPFYRKSGLFLLLTIKWLVIGGIITGFLGAGVAFGYVSALVKDDPVRSREYIMKEMQDDAQTGFVYFNDGTKLGQLRTDEDRRLATHSEIPETLRHAVIAIEDANFYEHHGVSVSGFLRAAKEKLLNEPIQTGGSTLTQQLARRVFLSLDKEMSRKFKELLLSFRLERYMSKDEILTAYLNKVPYGNGATGYNLYGIKAAAKGIFNVEDLNQLNLAQCAYLAGIPQQPSNFSTYNSKGIRDEDNIKKAIVREQQVLRSMRKENYITEEQLQEALNFDIASTFSEKQEKAYNTYPYLMIEAEEKTAEILLKVNNPKLDQEKDPEAYSAALKEMRITLRRGGYQIYTTIDKTIYDAMQAIAQNEKNFSPDDKVKGAEQVGAVLMENKTGAILGMIEGRNFENQVNHATRTFRQPGSTMKPIAAYVPALEKGAIQPAGVIDDVPILLKDGSKGYHIPENWDDDFHGLVTARKALNQSYNIPAIKLFLNDVGIKEAWTYAKKMGINTITKSDEAAQTGVIGGLSKGVSVSELTNAYATIANQGTFNDGYMISKIVDSQGKTVYEHERKPASVFSEETAYLMTDMLRTVITDGTAVSLKKDFKHYGQIPVVGKTGSTQDDADAWFMGYSPDITVGVWAGYEKPVNKLSNAGKNRAKAIWALVMDEAINKKPELFATKEFKRPANIVEMTVSNLSGKLPSDLVASSGHLVTDLFNKKFIPTEVDDVMIPMKYISYNGVNYVPHPETPEEFLHEKVVIKRKEPISSILGKISSVMDKVAKDRRRPLSFYVPLDADNDAPVDTDPRTDDGAAPSAPGGLVFTANGESGRLSFSASGSKDVVGYRLYRSVNRGPFQRVPGQIIEAGNETMFRNVPLAGGFSTFYVTAVDVAGKESPPSQAITGDGSLFDPNSAILPIGGNPQGGSSKPEGPSDGKEGKPGSPSGLRAKSEGMSVQLSWNASPSSEQVTQYTVYYSNKENGSYRKLGTSPINGYLHMSNVTEGFYRVTAENRSGESPPSPSIEVKK</sequence>
<name>A0AA96LI34_9BACL</name>
<feature type="compositionally biased region" description="Polar residues" evidence="15">
    <location>
        <begin position="957"/>
        <end position="966"/>
    </location>
</feature>
<dbReference type="InterPro" id="IPR036116">
    <property type="entry name" value="FN3_sf"/>
</dbReference>
<keyword evidence="16" id="KW-0812">Transmembrane</keyword>
<organism evidence="18 19">
    <name type="scientific">Paenibacillus aurantius</name>
    <dbReference type="NCBI Taxonomy" id="2918900"/>
    <lineage>
        <taxon>Bacteria</taxon>
        <taxon>Bacillati</taxon>
        <taxon>Bacillota</taxon>
        <taxon>Bacilli</taxon>
        <taxon>Bacillales</taxon>
        <taxon>Paenibacillaceae</taxon>
        <taxon>Paenibacillus</taxon>
    </lineage>
</organism>
<dbReference type="GO" id="GO:0008955">
    <property type="term" value="F:peptidoglycan glycosyltransferase activity"/>
    <property type="evidence" value="ECO:0007669"/>
    <property type="project" value="UniProtKB-EC"/>
</dbReference>
<dbReference type="Gene3D" id="1.10.3810.10">
    <property type="entry name" value="Biosynthetic peptidoglycan transglycosylase-like"/>
    <property type="match status" value="1"/>
</dbReference>
<evidence type="ECO:0000256" key="16">
    <source>
        <dbReference type="SAM" id="Phobius"/>
    </source>
</evidence>
<keyword evidence="2" id="KW-1003">Cell membrane</keyword>
<dbReference type="PROSITE" id="PS50853">
    <property type="entry name" value="FN3"/>
    <property type="match status" value="1"/>
</dbReference>
<keyword evidence="11" id="KW-0511">Multifunctional enzyme</keyword>
<dbReference type="PANTHER" id="PTHR32282:SF11">
    <property type="entry name" value="PENICILLIN-BINDING PROTEIN 1B"/>
    <property type="match status" value="1"/>
</dbReference>